<feature type="binding site" evidence="13">
    <location>
        <begin position="189"/>
        <end position="196"/>
    </location>
    <ligand>
        <name>ATP</name>
        <dbReference type="ChEBI" id="CHEBI:30616"/>
    </ligand>
</feature>
<keyword evidence="5 13" id="KW-0547">Nucleotide-binding</keyword>
<dbReference type="GO" id="GO:0072686">
    <property type="term" value="C:mitotic spindle"/>
    <property type="evidence" value="ECO:0007669"/>
    <property type="project" value="TreeGrafter"/>
</dbReference>
<organism evidence="17 18">
    <name type="scientific">Ascosphaera apis ARSEF 7405</name>
    <dbReference type="NCBI Taxonomy" id="392613"/>
    <lineage>
        <taxon>Eukaryota</taxon>
        <taxon>Fungi</taxon>
        <taxon>Dikarya</taxon>
        <taxon>Ascomycota</taxon>
        <taxon>Pezizomycotina</taxon>
        <taxon>Eurotiomycetes</taxon>
        <taxon>Eurotiomycetidae</taxon>
        <taxon>Onygenales</taxon>
        <taxon>Ascosphaeraceae</taxon>
        <taxon>Ascosphaera</taxon>
    </lineage>
</organism>
<dbReference type="PROSITE" id="PS50067">
    <property type="entry name" value="KINESIN_MOTOR_2"/>
    <property type="match status" value="1"/>
</dbReference>
<evidence type="ECO:0000256" key="12">
    <source>
        <dbReference type="ARBA" id="ARBA00034704"/>
    </source>
</evidence>
<dbReference type="InterPro" id="IPR019821">
    <property type="entry name" value="Kinesin_motor_CS"/>
</dbReference>
<evidence type="ECO:0000313" key="18">
    <source>
        <dbReference type="Proteomes" id="UP000242877"/>
    </source>
</evidence>
<dbReference type="EMBL" id="AZGZ01000032">
    <property type="protein sequence ID" value="KZZ87613.1"/>
    <property type="molecule type" value="Genomic_DNA"/>
</dbReference>
<dbReference type="InterPro" id="IPR027417">
    <property type="entry name" value="P-loop_NTPase"/>
</dbReference>
<feature type="compositionally biased region" description="Polar residues" evidence="15">
    <location>
        <begin position="26"/>
        <end position="39"/>
    </location>
</feature>
<gene>
    <name evidence="17" type="ORF">AAP_05524</name>
</gene>
<feature type="compositionally biased region" description="Low complexity" evidence="15">
    <location>
        <begin position="66"/>
        <end position="86"/>
    </location>
</feature>
<dbReference type="PANTHER" id="PTHR47970:SF12">
    <property type="entry name" value="KINESIN FAMILY MEMBER 11"/>
    <property type="match status" value="1"/>
</dbReference>
<dbReference type="CDD" id="cd01364">
    <property type="entry name" value="KISc_BimC_Eg5"/>
    <property type="match status" value="1"/>
</dbReference>
<evidence type="ECO:0000256" key="4">
    <source>
        <dbReference type="ARBA" id="ARBA00022701"/>
    </source>
</evidence>
<evidence type="ECO:0000256" key="15">
    <source>
        <dbReference type="SAM" id="MobiDB-lite"/>
    </source>
</evidence>
<evidence type="ECO:0000256" key="2">
    <source>
        <dbReference type="ARBA" id="ARBA00022490"/>
    </source>
</evidence>
<feature type="compositionally biased region" description="Basic residues" evidence="15">
    <location>
        <begin position="1284"/>
        <end position="1293"/>
    </location>
</feature>
<keyword evidence="6" id="KW-0498">Mitosis</keyword>
<keyword evidence="9 13" id="KW-0505">Motor protein</keyword>
<comment type="subcellular location">
    <subcellularLocation>
        <location evidence="1">Cytoplasm</location>
        <location evidence="1">Cytoskeleton</location>
    </subcellularLocation>
</comment>
<evidence type="ECO:0000256" key="9">
    <source>
        <dbReference type="ARBA" id="ARBA00023175"/>
    </source>
</evidence>
<feature type="compositionally biased region" description="Polar residues" evidence="15">
    <location>
        <begin position="1234"/>
        <end position="1244"/>
    </location>
</feature>
<keyword evidence="3" id="KW-0132">Cell division</keyword>
<dbReference type="Gene3D" id="3.40.850.10">
    <property type="entry name" value="Kinesin motor domain"/>
    <property type="match status" value="1"/>
</dbReference>
<proteinExistence type="inferred from homology"/>
<feature type="region of interest" description="Disordered" evidence="15">
    <location>
        <begin position="1"/>
        <end position="102"/>
    </location>
</feature>
<evidence type="ECO:0000259" key="16">
    <source>
        <dbReference type="PROSITE" id="PS50067"/>
    </source>
</evidence>
<evidence type="ECO:0000256" key="6">
    <source>
        <dbReference type="ARBA" id="ARBA00022776"/>
    </source>
</evidence>
<dbReference type="GO" id="GO:0005634">
    <property type="term" value="C:nucleus"/>
    <property type="evidence" value="ECO:0007669"/>
    <property type="project" value="TreeGrafter"/>
</dbReference>
<keyword evidence="4" id="KW-0493">Microtubule</keyword>
<keyword evidence="8 14" id="KW-0175">Coiled coil</keyword>
<dbReference type="PRINTS" id="PR00380">
    <property type="entry name" value="KINESINHEAVY"/>
</dbReference>
<name>A0A162I222_9EURO</name>
<evidence type="ECO:0000256" key="13">
    <source>
        <dbReference type="PROSITE-ProRule" id="PRU00283"/>
    </source>
</evidence>
<evidence type="ECO:0000256" key="7">
    <source>
        <dbReference type="ARBA" id="ARBA00022840"/>
    </source>
</evidence>
<dbReference type="GO" id="GO:0008574">
    <property type="term" value="F:plus-end-directed microtubule motor activity"/>
    <property type="evidence" value="ECO:0007669"/>
    <property type="project" value="TreeGrafter"/>
</dbReference>
<evidence type="ECO:0000256" key="5">
    <source>
        <dbReference type="ARBA" id="ARBA00022741"/>
    </source>
</evidence>
<keyword evidence="18" id="KW-1185">Reference proteome</keyword>
<evidence type="ECO:0000256" key="3">
    <source>
        <dbReference type="ARBA" id="ARBA00022618"/>
    </source>
</evidence>
<keyword evidence="10" id="KW-0206">Cytoskeleton</keyword>
<dbReference type="GO" id="GO:0051301">
    <property type="term" value="P:cell division"/>
    <property type="evidence" value="ECO:0007669"/>
    <property type="project" value="UniProtKB-KW"/>
</dbReference>
<comment type="similarity">
    <text evidence="12">Belongs to the TRAFAC class myosin-kinesin ATPase superfamily. Kinesin family. KIN-5/BimC subfamily.</text>
</comment>
<protein>
    <submittedName>
        <fullName evidence="17">Kinesin-like protein bimC</fullName>
    </submittedName>
</protein>
<dbReference type="GO" id="GO:0007018">
    <property type="term" value="P:microtubule-based movement"/>
    <property type="evidence" value="ECO:0007669"/>
    <property type="project" value="InterPro"/>
</dbReference>
<accession>A0A162I222</accession>
<dbReference type="InterPro" id="IPR036961">
    <property type="entry name" value="Kinesin_motor_dom_sf"/>
</dbReference>
<dbReference type="Pfam" id="PF00225">
    <property type="entry name" value="Kinesin"/>
    <property type="match status" value="1"/>
</dbReference>
<keyword evidence="7 13" id="KW-0067">ATP-binding</keyword>
<dbReference type="PROSITE" id="PS00411">
    <property type="entry name" value="KINESIN_MOTOR_1"/>
    <property type="match status" value="1"/>
</dbReference>
<feature type="compositionally biased region" description="Low complexity" evidence="15">
    <location>
        <begin position="10"/>
        <end position="21"/>
    </location>
</feature>
<feature type="region of interest" description="Disordered" evidence="15">
    <location>
        <begin position="1077"/>
        <end position="1293"/>
    </location>
</feature>
<dbReference type="PANTHER" id="PTHR47970">
    <property type="entry name" value="KINESIN-LIKE PROTEIN KIF11"/>
    <property type="match status" value="1"/>
</dbReference>
<feature type="compositionally biased region" description="Low complexity" evidence="15">
    <location>
        <begin position="1211"/>
        <end position="1229"/>
    </location>
</feature>
<dbReference type="GO" id="GO:0000073">
    <property type="term" value="P:initial mitotic spindle pole body separation"/>
    <property type="evidence" value="ECO:0007669"/>
    <property type="project" value="TreeGrafter"/>
</dbReference>
<keyword evidence="2" id="KW-0963">Cytoplasm</keyword>
<evidence type="ECO:0000256" key="1">
    <source>
        <dbReference type="ARBA" id="ARBA00004245"/>
    </source>
</evidence>
<evidence type="ECO:0000256" key="11">
    <source>
        <dbReference type="ARBA" id="ARBA00023306"/>
    </source>
</evidence>
<feature type="domain" description="Kinesin motor" evidence="16">
    <location>
        <begin position="103"/>
        <end position="440"/>
    </location>
</feature>
<dbReference type="SUPFAM" id="SSF52540">
    <property type="entry name" value="P-loop containing nucleoside triphosphate hydrolases"/>
    <property type="match status" value="1"/>
</dbReference>
<evidence type="ECO:0000256" key="14">
    <source>
        <dbReference type="SAM" id="Coils"/>
    </source>
</evidence>
<reference evidence="17 18" key="1">
    <citation type="journal article" date="2016" name="Genome Biol. Evol.">
        <title>Divergent and convergent evolution of fungal pathogenicity.</title>
        <authorList>
            <person name="Shang Y."/>
            <person name="Xiao G."/>
            <person name="Zheng P."/>
            <person name="Cen K."/>
            <person name="Zhan S."/>
            <person name="Wang C."/>
        </authorList>
    </citation>
    <scope>NUCLEOTIDE SEQUENCE [LARGE SCALE GENOMIC DNA]</scope>
    <source>
        <strain evidence="17 18">ARSEF 7405</strain>
    </source>
</reference>
<comment type="caution">
    <text evidence="17">The sequence shown here is derived from an EMBL/GenBank/DDBJ whole genome shotgun (WGS) entry which is preliminary data.</text>
</comment>
<dbReference type="OrthoDB" id="3176171at2759"/>
<feature type="compositionally biased region" description="Basic and acidic residues" evidence="15">
    <location>
        <begin position="89"/>
        <end position="102"/>
    </location>
</feature>
<dbReference type="Proteomes" id="UP000242877">
    <property type="component" value="Unassembled WGS sequence"/>
</dbReference>
<dbReference type="GO" id="GO:0008017">
    <property type="term" value="F:microtubule binding"/>
    <property type="evidence" value="ECO:0007669"/>
    <property type="project" value="InterPro"/>
</dbReference>
<keyword evidence="11" id="KW-0131">Cell cycle</keyword>
<feature type="coiled-coil region" evidence="14">
    <location>
        <begin position="753"/>
        <end position="813"/>
    </location>
</feature>
<dbReference type="InterPro" id="IPR047241">
    <property type="entry name" value="KIF11-like_kin_motor_dom"/>
</dbReference>
<evidence type="ECO:0000313" key="17">
    <source>
        <dbReference type="EMBL" id="KZZ87613.1"/>
    </source>
</evidence>
<dbReference type="SMART" id="SM00129">
    <property type="entry name" value="KISc"/>
    <property type="match status" value="1"/>
</dbReference>
<dbReference type="InterPro" id="IPR047149">
    <property type="entry name" value="KIF11-like"/>
</dbReference>
<dbReference type="InterPro" id="IPR001752">
    <property type="entry name" value="Kinesin_motor_dom"/>
</dbReference>
<dbReference type="GO" id="GO:0005876">
    <property type="term" value="C:spindle microtubule"/>
    <property type="evidence" value="ECO:0007669"/>
    <property type="project" value="TreeGrafter"/>
</dbReference>
<evidence type="ECO:0000256" key="10">
    <source>
        <dbReference type="ARBA" id="ARBA00023212"/>
    </source>
</evidence>
<evidence type="ECO:0000256" key="8">
    <source>
        <dbReference type="ARBA" id="ARBA00023054"/>
    </source>
</evidence>
<dbReference type="GO" id="GO:0005524">
    <property type="term" value="F:ATP binding"/>
    <property type="evidence" value="ECO:0007669"/>
    <property type="project" value="UniProtKB-UniRule"/>
</dbReference>
<sequence length="1293" mass="142934">MAGPTRPQPASAYTTAASTRRAIPRATTSRTSRIPSNVYSRPDTLARGSRPPSTTPVEQRTPSEHSGPLTTTTSAATTSGLSAPSGRQTPRDFEHHGPSEKTNIHVVVRCRGRNDQEVKEKSGMVISTDGVKGENLEVNMGPNALTNKVYQFDRVFSPAADQSIVFDDVVVPVLNEMLSGYNCTIFAYGQTGTGKTYTMSGDMTDTMGILSDAAGIIPRVLYALFQKLEDRESSVKCSFIELYNEELRDLLSEEEGTKLKIYDDNSGSKKGSNATMVQGMGETWIHDASQGIKLLQAGSYKRQVAATKCNDLSSRSHTVFTVTAYIKRTSEKGDEFVSSGKLNLVDLAGSENIGRSGAENKRATEAGLINKSLLTLGRVINALVDGTQHIPYRESKLTRLLQDSLGGHTKTCIIATISPSRANLEETVSTLDYAFRAKNIRNKPQMNSTLSKKTMLREFTIEIEKLKAELIATRLRNGVYLPNMQYEELTMESESRRILTEEQRAKIETMETSLKNKLQELLNVTGNFNSLKKEHEETKKELKGTGDLLKQTDIILERTKKELDEEVMVREAYEKTEEQLRGIGTGLITELKGREGDVQGLFDKIDRKENLEQQNQDMWMHGRENVLEVSEAIDEKMEEFEGQQSSTLRDFQSRLETFITAELSRLAESKNTVGKSETGFEANVSGTKEENARCRDQMNDVIEGIKDIREDVKEKINDGLTGLTTAAGRISGEVIKELVDFSGLIKKSYASIGEDFKRAMQKLSAELEEQKEEADRLRKELREANARAKKAGEEAKLEVKKLLEDEKKAAEAEKLALLGSIKDLIEQQSEKRTKRIETNLTSTWDQVESATTSLHKAHAKYDTAMDSVDERNASTLRDIASSEEQLSKDIDDGAKLAEQKTTAIAGTARAVHAETERIVKDEMEGISTQMAALDEFVTQARSANDGHHIARMQRLDVLTESIRSCFKDVRCMLDELKQSTEGFSQDVEGSTQGLQVPVEQVCAEVRGKLRGLKERIEKAVMQEYVSTGKTPIKRVGALGTLTPGQLPRTRTRQELLARLSGQVPDEDAVIEEVDEDNEAVLSSQRENTPIKVPLKFDSPARGSRPLKSPRKKSESRERTPRKKRSSPAPFVFTRVGDKTPSKTSEADTEPVRLIATPVSPSTKAKTLRELDSNVQLAQVQETDEGQGQAHPEKVVVEEVQTAAPSTIPEDAPISAPAPTSTATGPTASSRTRETSVQPQSQQAPPLTRKRSIQPPASVRRTSSALPQKLGRRKVMEGAETPAAGKRRRVRGNP</sequence>
<dbReference type="VEuPathDB" id="FungiDB:AAP_05524"/>
<dbReference type="FunFam" id="3.40.850.10:FF:000051">
    <property type="entry name" value="Kinesin-like protein bimC"/>
    <property type="match status" value="1"/>
</dbReference>
<feature type="compositionally biased region" description="Polar residues" evidence="15">
    <location>
        <begin position="51"/>
        <end position="60"/>
    </location>
</feature>